<dbReference type="InterPro" id="IPR027417">
    <property type="entry name" value="P-loop_NTPase"/>
</dbReference>
<name>A0A380TF04_9ZZZZ</name>
<feature type="region of interest" description="Disordered" evidence="1">
    <location>
        <begin position="41"/>
        <end position="80"/>
    </location>
</feature>
<reference evidence="2" key="1">
    <citation type="submission" date="2018-07" db="EMBL/GenBank/DDBJ databases">
        <authorList>
            <person name="Quirk P.G."/>
            <person name="Krulwich T.A."/>
        </authorList>
    </citation>
    <scope>NUCLEOTIDE SEQUENCE</scope>
</reference>
<gene>
    <name evidence="2" type="ORF">DF3PB_3010006</name>
</gene>
<dbReference type="InterPro" id="IPR050445">
    <property type="entry name" value="Bact_polysacc_biosynth/exp"/>
</dbReference>
<dbReference type="AlphaFoldDB" id="A0A380TF04"/>
<dbReference type="PANTHER" id="PTHR32309:SF13">
    <property type="entry name" value="FERRIC ENTEROBACTIN TRANSPORT PROTEIN FEPE"/>
    <property type="match status" value="1"/>
</dbReference>
<proteinExistence type="predicted"/>
<sequence length="324" mass="34129">MTTFATPLSRRGDTSGAGSTREVAPATAAVEGTTVLAGRAGAIEPWRGPGSGVSRVTQSLSPPAPGTSLIPLPAPERSPRTNVRVSPVLLELYRLLLQRLACREVPTGGALCHSTLADRARRQTTDAFLGLFDCLTHQLCRPTPLIQFIGVKGGEGTSTLARRFAGVVAEFEDASVLSIERQTVNTSAKTQATGETAHWAEAMTSALALADVGNAGLFACSWEKILETAAGMHEADPVRNGAALIDLLRPAFRMVILDAGPVMRAPQSLNICRYVDAVVLVIDARKTTADAAASAVARIRASGGNLLGTILNRQSRPGLFLRRT</sequence>
<evidence type="ECO:0000256" key="1">
    <source>
        <dbReference type="SAM" id="MobiDB-lite"/>
    </source>
</evidence>
<dbReference type="GO" id="GO:0005886">
    <property type="term" value="C:plasma membrane"/>
    <property type="evidence" value="ECO:0007669"/>
    <property type="project" value="TreeGrafter"/>
</dbReference>
<dbReference type="EMBL" id="UIDG01000226">
    <property type="protein sequence ID" value="SUS06617.1"/>
    <property type="molecule type" value="Genomic_DNA"/>
</dbReference>
<accession>A0A380TF04</accession>
<dbReference type="PANTHER" id="PTHR32309">
    <property type="entry name" value="TYROSINE-PROTEIN KINASE"/>
    <property type="match status" value="1"/>
</dbReference>
<dbReference type="SUPFAM" id="SSF52540">
    <property type="entry name" value="P-loop containing nucleoside triphosphate hydrolases"/>
    <property type="match status" value="1"/>
</dbReference>
<protein>
    <submittedName>
        <fullName evidence="2">Uncharacterized protein</fullName>
    </submittedName>
</protein>
<evidence type="ECO:0000313" key="2">
    <source>
        <dbReference type="EMBL" id="SUS06617.1"/>
    </source>
</evidence>
<organism evidence="2">
    <name type="scientific">metagenome</name>
    <dbReference type="NCBI Taxonomy" id="256318"/>
    <lineage>
        <taxon>unclassified sequences</taxon>
        <taxon>metagenomes</taxon>
    </lineage>
</organism>
<dbReference type="Gene3D" id="3.40.50.300">
    <property type="entry name" value="P-loop containing nucleotide triphosphate hydrolases"/>
    <property type="match status" value="1"/>
</dbReference>
<feature type="region of interest" description="Disordered" evidence="1">
    <location>
        <begin position="1"/>
        <end position="25"/>
    </location>
</feature>
<dbReference type="GO" id="GO:0004713">
    <property type="term" value="F:protein tyrosine kinase activity"/>
    <property type="evidence" value="ECO:0007669"/>
    <property type="project" value="TreeGrafter"/>
</dbReference>